<comment type="caution">
    <text evidence="1">The sequence shown here is derived from an EMBL/GenBank/DDBJ whole genome shotgun (WGS) entry which is preliminary data.</text>
</comment>
<reference evidence="1 2" key="1">
    <citation type="journal article" date="2022" name="Syst. Appl. Microbiol.">
        <title>Rhodopirellula aestuarii sp. nov., a novel member of the genus Rhodopirellula isolated from brackish sediments collected in the Tagus River estuary, Portugal.</title>
        <authorList>
            <person name="Vitorino I.R."/>
            <person name="Klimek D."/>
            <person name="Calusinska M."/>
            <person name="Lobo-da-Cunha A."/>
            <person name="Vasconcelos V."/>
            <person name="Lage O.M."/>
        </authorList>
    </citation>
    <scope>NUCLEOTIDE SEQUENCE [LARGE SCALE GENOMIC DNA]</scope>
    <source>
        <strain evidence="1 2">ICT_H3.1</strain>
    </source>
</reference>
<keyword evidence="2" id="KW-1185">Reference proteome</keyword>
<dbReference type="EMBL" id="JAMQBK010000050">
    <property type="protein sequence ID" value="MCM2372639.1"/>
    <property type="molecule type" value="Genomic_DNA"/>
</dbReference>
<dbReference type="Proteomes" id="UP001202961">
    <property type="component" value="Unassembled WGS sequence"/>
</dbReference>
<evidence type="ECO:0000313" key="1">
    <source>
        <dbReference type="EMBL" id="MCM2372639.1"/>
    </source>
</evidence>
<protein>
    <submittedName>
        <fullName evidence="1">Uncharacterized protein</fullName>
    </submittedName>
</protein>
<name>A0ABT0U7I1_9BACT</name>
<dbReference type="RefSeq" id="WP_250930274.1">
    <property type="nucleotide sequence ID" value="NZ_JAMQBK010000050.1"/>
</dbReference>
<accession>A0ABT0U7I1</accession>
<organism evidence="1 2">
    <name type="scientific">Aporhodopirellula aestuarii</name>
    <dbReference type="NCBI Taxonomy" id="2950107"/>
    <lineage>
        <taxon>Bacteria</taxon>
        <taxon>Pseudomonadati</taxon>
        <taxon>Planctomycetota</taxon>
        <taxon>Planctomycetia</taxon>
        <taxon>Pirellulales</taxon>
        <taxon>Pirellulaceae</taxon>
        <taxon>Aporhodopirellula</taxon>
    </lineage>
</organism>
<sequence>MNPGFAGYVFQAPLNYQSKEIDKGFTTRAIAPSVISSLKATDQLENAREYQRLSPATWQPCDRKHS</sequence>
<proteinExistence type="predicted"/>
<evidence type="ECO:0000313" key="2">
    <source>
        <dbReference type="Proteomes" id="UP001202961"/>
    </source>
</evidence>
<gene>
    <name evidence="1" type="ORF">NB063_18665</name>
</gene>